<evidence type="ECO:0000313" key="3">
    <source>
        <dbReference type="Proteomes" id="UP000244940"/>
    </source>
</evidence>
<comment type="caution">
    <text evidence="2">The sequence shown here is derived from an EMBL/GenBank/DDBJ whole genome shotgun (WGS) entry which is preliminary data.</text>
</comment>
<keyword evidence="3" id="KW-1185">Reference proteome</keyword>
<protein>
    <submittedName>
        <fullName evidence="2">Uncharacterized protein</fullName>
    </submittedName>
</protein>
<dbReference type="RefSeq" id="WP_109532652.1">
    <property type="nucleotide sequence ID" value="NZ_QEYD01000004.1"/>
</dbReference>
<organism evidence="2 3">
    <name type="scientific">Pararhodobacter marinus</name>
    <dbReference type="NCBI Taxonomy" id="2184063"/>
    <lineage>
        <taxon>Bacteria</taxon>
        <taxon>Pseudomonadati</taxon>
        <taxon>Pseudomonadota</taxon>
        <taxon>Alphaproteobacteria</taxon>
        <taxon>Rhodobacterales</taxon>
        <taxon>Paracoccaceae</taxon>
        <taxon>Pararhodobacter</taxon>
    </lineage>
</organism>
<feature type="signal peptide" evidence="1">
    <location>
        <begin position="1"/>
        <end position="20"/>
    </location>
</feature>
<reference evidence="2 3" key="1">
    <citation type="submission" date="2018-05" db="EMBL/GenBank/DDBJ databases">
        <title>Pararhodobacter marina sp. nov., isolated from deep-sea water of the Indian Ocean.</title>
        <authorList>
            <person name="Lai Q.Sr."/>
            <person name="Liu X."/>
            <person name="Shao Z."/>
        </authorList>
    </citation>
    <scope>NUCLEOTIDE SEQUENCE [LARGE SCALE GENOMIC DNA]</scope>
    <source>
        <strain evidence="2 3">CIC4N-9</strain>
    </source>
</reference>
<name>A0A2U2CCC3_9RHOB</name>
<gene>
    <name evidence="2" type="ORF">C4N9_07260</name>
</gene>
<evidence type="ECO:0000256" key="1">
    <source>
        <dbReference type="SAM" id="SignalP"/>
    </source>
</evidence>
<dbReference type="Proteomes" id="UP000244940">
    <property type="component" value="Unassembled WGS sequence"/>
</dbReference>
<dbReference type="AlphaFoldDB" id="A0A2U2CCC3"/>
<proteinExistence type="predicted"/>
<dbReference type="OrthoDB" id="9783818at2"/>
<dbReference type="GeneID" id="94364682"/>
<evidence type="ECO:0000313" key="2">
    <source>
        <dbReference type="EMBL" id="PWE29538.1"/>
    </source>
</evidence>
<dbReference type="EMBL" id="QEYD01000004">
    <property type="protein sequence ID" value="PWE29538.1"/>
    <property type="molecule type" value="Genomic_DNA"/>
</dbReference>
<accession>A0A2U2CCC3</accession>
<feature type="chain" id="PRO_5015550906" evidence="1">
    <location>
        <begin position="21"/>
        <end position="128"/>
    </location>
</feature>
<keyword evidence="1" id="KW-0732">Signal</keyword>
<sequence>MTIRAALVLIAVLAASPLTAQGVPQGTGIPVATSVGLPPMTAPGGVTLTVELGPEAPRAAQDLIRIARPGAPVEDDSGGATFVPVDGAAIIASPAEPGSWELRYVGRENGTERILGSSALTVVGPDYK</sequence>